<feature type="region of interest" description="Disordered" evidence="1">
    <location>
        <begin position="185"/>
        <end position="230"/>
    </location>
</feature>
<dbReference type="AlphaFoldDB" id="A2ZD40"/>
<evidence type="ECO:0000313" key="2">
    <source>
        <dbReference type="EMBL" id="EAY80524.1"/>
    </source>
</evidence>
<sequence>MVVEMFPEAAKNAAVSVAEALRWTAGHGGRQARQRRRRLERTRLARRQQQPRTTLAHRCSNACFSFLGSRYNSSRPQSTRRRSSSTAARLLLLGHDQLGPEQLKLLAKQHGGEPRLHRQPCRRPPLPATTVRLLRCNPLCSSLRRGDSRWRPQSPHSWPCREGPGAAAIVEQAARAPGAAAVATRAPSATAVAEQTDHTHSKRNRRAGRMHCGEEMKEGEKERDKEEERN</sequence>
<name>A2ZD40_ORYSI</name>
<gene>
    <name evidence="2" type="ORF">OsI_35703</name>
</gene>
<evidence type="ECO:0000256" key="1">
    <source>
        <dbReference type="SAM" id="MobiDB-lite"/>
    </source>
</evidence>
<protein>
    <submittedName>
        <fullName evidence="2">Uncharacterized protein</fullName>
    </submittedName>
</protein>
<proteinExistence type="predicted"/>
<keyword evidence="3" id="KW-1185">Reference proteome</keyword>
<organism evidence="2 3">
    <name type="scientific">Oryza sativa subsp. indica</name>
    <name type="common">Rice</name>
    <dbReference type="NCBI Taxonomy" id="39946"/>
    <lineage>
        <taxon>Eukaryota</taxon>
        <taxon>Viridiplantae</taxon>
        <taxon>Streptophyta</taxon>
        <taxon>Embryophyta</taxon>
        <taxon>Tracheophyta</taxon>
        <taxon>Spermatophyta</taxon>
        <taxon>Magnoliopsida</taxon>
        <taxon>Liliopsida</taxon>
        <taxon>Poales</taxon>
        <taxon>Poaceae</taxon>
        <taxon>BOP clade</taxon>
        <taxon>Oryzoideae</taxon>
        <taxon>Oryzeae</taxon>
        <taxon>Oryzinae</taxon>
        <taxon>Oryza</taxon>
        <taxon>Oryza sativa</taxon>
    </lineage>
</organism>
<dbReference type="Proteomes" id="UP000007015">
    <property type="component" value="Chromosome 11"/>
</dbReference>
<dbReference type="Gramene" id="BGIOSGA034200-TA">
    <property type="protein sequence ID" value="BGIOSGA034200-PA"/>
    <property type="gene ID" value="BGIOSGA034200"/>
</dbReference>
<accession>A2ZD40</accession>
<evidence type="ECO:0000313" key="3">
    <source>
        <dbReference type="Proteomes" id="UP000007015"/>
    </source>
</evidence>
<dbReference type="EMBL" id="CM000136">
    <property type="protein sequence ID" value="EAY80524.1"/>
    <property type="molecule type" value="Genomic_DNA"/>
</dbReference>
<reference evidence="2 3" key="1">
    <citation type="journal article" date="2005" name="PLoS Biol.">
        <title>The genomes of Oryza sativa: a history of duplications.</title>
        <authorList>
            <person name="Yu J."/>
            <person name="Wang J."/>
            <person name="Lin W."/>
            <person name="Li S."/>
            <person name="Li H."/>
            <person name="Zhou J."/>
            <person name="Ni P."/>
            <person name="Dong W."/>
            <person name="Hu S."/>
            <person name="Zeng C."/>
            <person name="Zhang J."/>
            <person name="Zhang Y."/>
            <person name="Li R."/>
            <person name="Xu Z."/>
            <person name="Li S."/>
            <person name="Li X."/>
            <person name="Zheng H."/>
            <person name="Cong L."/>
            <person name="Lin L."/>
            <person name="Yin J."/>
            <person name="Geng J."/>
            <person name="Li G."/>
            <person name="Shi J."/>
            <person name="Liu J."/>
            <person name="Lv H."/>
            <person name="Li J."/>
            <person name="Wang J."/>
            <person name="Deng Y."/>
            <person name="Ran L."/>
            <person name="Shi X."/>
            <person name="Wang X."/>
            <person name="Wu Q."/>
            <person name="Li C."/>
            <person name="Ren X."/>
            <person name="Wang J."/>
            <person name="Wang X."/>
            <person name="Li D."/>
            <person name="Liu D."/>
            <person name="Zhang X."/>
            <person name="Ji Z."/>
            <person name="Zhao W."/>
            <person name="Sun Y."/>
            <person name="Zhang Z."/>
            <person name="Bao J."/>
            <person name="Han Y."/>
            <person name="Dong L."/>
            <person name="Ji J."/>
            <person name="Chen P."/>
            <person name="Wu S."/>
            <person name="Liu J."/>
            <person name="Xiao Y."/>
            <person name="Bu D."/>
            <person name="Tan J."/>
            <person name="Yang L."/>
            <person name="Ye C."/>
            <person name="Zhang J."/>
            <person name="Xu J."/>
            <person name="Zhou Y."/>
            <person name="Yu Y."/>
            <person name="Zhang B."/>
            <person name="Zhuang S."/>
            <person name="Wei H."/>
            <person name="Liu B."/>
            <person name="Lei M."/>
            <person name="Yu H."/>
            <person name="Li Y."/>
            <person name="Xu H."/>
            <person name="Wei S."/>
            <person name="He X."/>
            <person name="Fang L."/>
            <person name="Zhang Z."/>
            <person name="Zhang Y."/>
            <person name="Huang X."/>
            <person name="Su Z."/>
            <person name="Tong W."/>
            <person name="Li J."/>
            <person name="Tong Z."/>
            <person name="Li S."/>
            <person name="Ye J."/>
            <person name="Wang L."/>
            <person name="Fang L."/>
            <person name="Lei T."/>
            <person name="Chen C."/>
            <person name="Chen H."/>
            <person name="Xu Z."/>
            <person name="Li H."/>
            <person name="Huang H."/>
            <person name="Zhang F."/>
            <person name="Xu H."/>
            <person name="Li N."/>
            <person name="Zhao C."/>
            <person name="Li S."/>
            <person name="Dong L."/>
            <person name="Huang Y."/>
            <person name="Li L."/>
            <person name="Xi Y."/>
            <person name="Qi Q."/>
            <person name="Li W."/>
            <person name="Zhang B."/>
            <person name="Hu W."/>
            <person name="Zhang Y."/>
            <person name="Tian X."/>
            <person name="Jiao Y."/>
            <person name="Liang X."/>
            <person name="Jin J."/>
            <person name="Gao L."/>
            <person name="Zheng W."/>
            <person name="Hao B."/>
            <person name="Liu S."/>
            <person name="Wang W."/>
            <person name="Yuan L."/>
            <person name="Cao M."/>
            <person name="McDermott J."/>
            <person name="Samudrala R."/>
            <person name="Wang J."/>
            <person name="Wong G.K."/>
            <person name="Yang H."/>
        </authorList>
    </citation>
    <scope>NUCLEOTIDE SEQUENCE [LARGE SCALE GENOMIC DNA]</scope>
    <source>
        <strain evidence="3">cv. 93-11</strain>
    </source>
</reference>
<dbReference type="HOGENOM" id="CLU_1206498_0_0_1"/>
<feature type="compositionally biased region" description="Basic residues" evidence="1">
    <location>
        <begin position="200"/>
        <end position="209"/>
    </location>
</feature>
<feature type="compositionally biased region" description="Basic and acidic residues" evidence="1">
    <location>
        <begin position="211"/>
        <end position="230"/>
    </location>
</feature>